<feature type="transmembrane region" description="Helical" evidence="6">
    <location>
        <begin position="210"/>
        <end position="227"/>
    </location>
</feature>
<keyword evidence="3 6" id="KW-0812">Transmembrane</keyword>
<evidence type="ECO:0000313" key="7">
    <source>
        <dbReference type="EMBL" id="HIQ81703.1"/>
    </source>
</evidence>
<comment type="subcellular location">
    <subcellularLocation>
        <location evidence="1">Cell membrane</location>
        <topology evidence="1">Multi-pass membrane protein</topology>
    </subcellularLocation>
</comment>
<gene>
    <name evidence="7" type="ORF">IAA52_01225</name>
</gene>
<feature type="transmembrane region" description="Helical" evidence="6">
    <location>
        <begin position="184"/>
        <end position="204"/>
    </location>
</feature>
<dbReference type="CDD" id="cd06574">
    <property type="entry name" value="TM_PBP1_branched-chain-AA_like"/>
    <property type="match status" value="1"/>
</dbReference>
<feature type="transmembrane region" description="Helical" evidence="6">
    <location>
        <begin position="88"/>
        <end position="110"/>
    </location>
</feature>
<dbReference type="EMBL" id="DVFZ01000013">
    <property type="protein sequence ID" value="HIQ81703.1"/>
    <property type="molecule type" value="Genomic_DNA"/>
</dbReference>
<keyword evidence="4 6" id="KW-1133">Transmembrane helix</keyword>
<comment type="caution">
    <text evidence="7">The sequence shown here is derived from an EMBL/GenBank/DDBJ whole genome shotgun (WGS) entry which is preliminary data.</text>
</comment>
<evidence type="ECO:0000256" key="6">
    <source>
        <dbReference type="SAM" id="Phobius"/>
    </source>
</evidence>
<name>A0A9D0ZJQ7_9FIRM</name>
<keyword evidence="5 6" id="KW-0472">Membrane</keyword>
<reference evidence="7" key="2">
    <citation type="journal article" date="2021" name="PeerJ">
        <title>Extensive microbial diversity within the chicken gut microbiome revealed by metagenomics and culture.</title>
        <authorList>
            <person name="Gilroy R."/>
            <person name="Ravi A."/>
            <person name="Getino M."/>
            <person name="Pursley I."/>
            <person name="Horton D.L."/>
            <person name="Alikhan N.F."/>
            <person name="Baker D."/>
            <person name="Gharbi K."/>
            <person name="Hall N."/>
            <person name="Watson M."/>
            <person name="Adriaenssens E.M."/>
            <person name="Foster-Nyarko E."/>
            <person name="Jarju S."/>
            <person name="Secka A."/>
            <person name="Antonio M."/>
            <person name="Oren A."/>
            <person name="Chaudhuri R.R."/>
            <person name="La Ragione R."/>
            <person name="Hildebrand F."/>
            <person name="Pallen M.J."/>
        </authorList>
    </citation>
    <scope>NUCLEOTIDE SEQUENCE</scope>
    <source>
        <strain evidence="7">ChiSjej6B24-2974</strain>
    </source>
</reference>
<feature type="transmembrane region" description="Helical" evidence="6">
    <location>
        <begin position="12"/>
        <end position="29"/>
    </location>
</feature>
<evidence type="ECO:0000256" key="2">
    <source>
        <dbReference type="ARBA" id="ARBA00022475"/>
    </source>
</evidence>
<feature type="transmembrane region" description="Helical" evidence="6">
    <location>
        <begin position="270"/>
        <end position="288"/>
    </location>
</feature>
<dbReference type="Pfam" id="PF02653">
    <property type="entry name" value="BPD_transp_2"/>
    <property type="match status" value="1"/>
</dbReference>
<evidence type="ECO:0000256" key="1">
    <source>
        <dbReference type="ARBA" id="ARBA00004651"/>
    </source>
</evidence>
<dbReference type="AlphaFoldDB" id="A0A9D0ZJQ7"/>
<feature type="transmembrane region" description="Helical" evidence="6">
    <location>
        <begin position="239"/>
        <end position="258"/>
    </location>
</feature>
<dbReference type="GO" id="GO:0005886">
    <property type="term" value="C:plasma membrane"/>
    <property type="evidence" value="ECO:0007669"/>
    <property type="project" value="UniProtKB-SubCell"/>
</dbReference>
<dbReference type="PANTHER" id="PTHR32196">
    <property type="entry name" value="ABC TRANSPORTER PERMEASE PROTEIN YPHD-RELATED-RELATED"/>
    <property type="match status" value="1"/>
</dbReference>
<dbReference type="PANTHER" id="PTHR32196:SF69">
    <property type="entry name" value="BRANCHED-CHAIN AMINO ACID TRANSPORT SYSTEM, PERMEASE PROTEIN"/>
    <property type="match status" value="1"/>
</dbReference>
<protein>
    <submittedName>
        <fullName evidence="7">ABC transporter permease</fullName>
    </submittedName>
</protein>
<feature type="transmembrane region" description="Helical" evidence="6">
    <location>
        <begin position="57"/>
        <end position="76"/>
    </location>
</feature>
<proteinExistence type="predicted"/>
<evidence type="ECO:0000256" key="5">
    <source>
        <dbReference type="ARBA" id="ARBA00023136"/>
    </source>
</evidence>
<reference evidence="7" key="1">
    <citation type="submission" date="2020-10" db="EMBL/GenBank/DDBJ databases">
        <authorList>
            <person name="Gilroy R."/>
        </authorList>
    </citation>
    <scope>NUCLEOTIDE SEQUENCE</scope>
    <source>
        <strain evidence="7">ChiSjej6B24-2974</strain>
    </source>
</reference>
<sequence>MALYIVAFQEGFLYGILALGIYLSLRILNLPDLTTEGSFGFGASIAAMAASAGHPVLSLPLALLAGALAGMATGLLQTKLKIHPVLSGIITMNALYTINLMAMGTTNLSIGSSNSLFRMLYAGFELDAFGKKVAGAVAGAVLAIAVLLLMILFFKTHLGMCIRATGDNPDMVRASSINANRMKLAGLCISNALVALSGALIVHYSGYADINASSGTLVYGLAAVIIGETLFGRSGPTRGLISAIVGSVIYKLIVTLVVDLNLFGANSANMMKLMCAVIVAVTLAIPAVKQYRQKSRIMKEARRDA</sequence>
<evidence type="ECO:0000256" key="3">
    <source>
        <dbReference type="ARBA" id="ARBA00022692"/>
    </source>
</evidence>
<dbReference type="InterPro" id="IPR001851">
    <property type="entry name" value="ABC_transp_permease"/>
</dbReference>
<accession>A0A9D0ZJQ7</accession>
<dbReference type="GO" id="GO:0022857">
    <property type="term" value="F:transmembrane transporter activity"/>
    <property type="evidence" value="ECO:0007669"/>
    <property type="project" value="InterPro"/>
</dbReference>
<evidence type="ECO:0000313" key="8">
    <source>
        <dbReference type="Proteomes" id="UP000824260"/>
    </source>
</evidence>
<feature type="transmembrane region" description="Helical" evidence="6">
    <location>
        <begin position="133"/>
        <end position="154"/>
    </location>
</feature>
<dbReference type="Proteomes" id="UP000824260">
    <property type="component" value="Unassembled WGS sequence"/>
</dbReference>
<keyword evidence="2" id="KW-1003">Cell membrane</keyword>
<organism evidence="7 8">
    <name type="scientific">Candidatus Pullichristensenella stercorigallinarum</name>
    <dbReference type="NCBI Taxonomy" id="2840909"/>
    <lineage>
        <taxon>Bacteria</taxon>
        <taxon>Bacillati</taxon>
        <taxon>Bacillota</taxon>
        <taxon>Clostridia</taxon>
        <taxon>Candidatus Pullichristensenella</taxon>
    </lineage>
</organism>
<evidence type="ECO:0000256" key="4">
    <source>
        <dbReference type="ARBA" id="ARBA00022989"/>
    </source>
</evidence>